<dbReference type="InterPro" id="IPR041147">
    <property type="entry name" value="GH38_C"/>
</dbReference>
<dbReference type="InterPro" id="IPR037094">
    <property type="entry name" value="Glyco_hydro_38_cen_sf"/>
</dbReference>
<dbReference type="SUPFAM" id="SSF74650">
    <property type="entry name" value="Galactose mutarotase-like"/>
    <property type="match status" value="1"/>
</dbReference>
<dbReference type="Pfam" id="PF17677">
    <property type="entry name" value="Glyco_hydro38C2"/>
    <property type="match status" value="1"/>
</dbReference>
<feature type="domain" description="Glycoside hydrolase family 38 central" evidence="5">
    <location>
        <begin position="518"/>
        <end position="594"/>
    </location>
</feature>
<dbReference type="SMART" id="SM00872">
    <property type="entry name" value="Alpha-mann_mid"/>
    <property type="match status" value="1"/>
</dbReference>
<evidence type="ECO:0000313" key="6">
    <source>
        <dbReference type="EMBL" id="MCT7378055.1"/>
    </source>
</evidence>
<dbReference type="Pfam" id="PF07748">
    <property type="entry name" value="Glyco_hydro_38C"/>
    <property type="match status" value="1"/>
</dbReference>
<dbReference type="PANTHER" id="PTHR46017">
    <property type="entry name" value="ALPHA-MANNOSIDASE 2C1"/>
    <property type="match status" value="1"/>
</dbReference>
<dbReference type="CDD" id="cd10789">
    <property type="entry name" value="GH38N_AMII_ER_cytosolic"/>
    <property type="match status" value="1"/>
</dbReference>
<name>A0ABT2LU40_9HYPH</name>
<dbReference type="SUPFAM" id="SSF88688">
    <property type="entry name" value="Families 57/38 glycoside transferase middle domain"/>
    <property type="match status" value="1"/>
</dbReference>
<evidence type="ECO:0000256" key="4">
    <source>
        <dbReference type="ARBA" id="ARBA00023295"/>
    </source>
</evidence>
<dbReference type="InterPro" id="IPR027291">
    <property type="entry name" value="Glyco_hydro_38_N_sf"/>
</dbReference>
<dbReference type="InterPro" id="IPR000602">
    <property type="entry name" value="Glyco_hydro_38_N"/>
</dbReference>
<keyword evidence="3" id="KW-0378">Hydrolase</keyword>
<proteinExistence type="inferred from homology"/>
<dbReference type="EMBL" id="JAOCZP010000011">
    <property type="protein sequence ID" value="MCT7378055.1"/>
    <property type="molecule type" value="Genomic_DNA"/>
</dbReference>
<protein>
    <submittedName>
        <fullName evidence="6">Alpha-mannosidase</fullName>
    </submittedName>
</protein>
<organism evidence="6 7">
    <name type="scientific">Chelativorans salis</name>
    <dbReference type="NCBI Taxonomy" id="2978478"/>
    <lineage>
        <taxon>Bacteria</taxon>
        <taxon>Pseudomonadati</taxon>
        <taxon>Pseudomonadota</taxon>
        <taxon>Alphaproteobacteria</taxon>
        <taxon>Hyphomicrobiales</taxon>
        <taxon>Phyllobacteriaceae</taxon>
        <taxon>Chelativorans</taxon>
    </lineage>
</organism>
<accession>A0ABT2LU40</accession>
<comment type="caution">
    <text evidence="6">The sequence shown here is derived from an EMBL/GenBank/DDBJ whole genome shotgun (WGS) entry which is preliminary data.</text>
</comment>
<evidence type="ECO:0000256" key="1">
    <source>
        <dbReference type="ARBA" id="ARBA00009792"/>
    </source>
</evidence>
<comment type="similarity">
    <text evidence="1">Belongs to the glycosyl hydrolase 38 family.</text>
</comment>
<reference evidence="6 7" key="1">
    <citation type="submission" date="2022-09" db="EMBL/GenBank/DDBJ databases">
        <title>Chelativorans salina sp. nov., a novel slightly halophilic bacterium isolated from a saline lake sediment enrichment.</title>
        <authorList>
            <person name="Gao L."/>
            <person name="Fang B.-Z."/>
            <person name="Li W.-J."/>
        </authorList>
    </citation>
    <scope>NUCLEOTIDE SEQUENCE [LARGE SCALE GENOMIC DNA]</scope>
    <source>
        <strain evidence="6 7">EGI FJ00035</strain>
    </source>
</reference>
<dbReference type="Gene3D" id="1.20.1270.50">
    <property type="entry name" value="Glycoside hydrolase family 38, central domain"/>
    <property type="match status" value="1"/>
</dbReference>
<dbReference type="InterPro" id="IPR011013">
    <property type="entry name" value="Gal_mutarotase_sf_dom"/>
</dbReference>
<dbReference type="Gene3D" id="2.70.98.30">
    <property type="entry name" value="Golgi alpha-mannosidase II, domain 4"/>
    <property type="match status" value="1"/>
</dbReference>
<gene>
    <name evidence="6" type="ORF">N5A92_23840</name>
</gene>
<dbReference type="InterPro" id="IPR011682">
    <property type="entry name" value="Glyco_hydro_38_C"/>
</dbReference>
<evidence type="ECO:0000256" key="3">
    <source>
        <dbReference type="ARBA" id="ARBA00022801"/>
    </source>
</evidence>
<evidence type="ECO:0000259" key="5">
    <source>
        <dbReference type="SMART" id="SM00872"/>
    </source>
</evidence>
<dbReference type="Proteomes" id="UP001320831">
    <property type="component" value="Unassembled WGS sequence"/>
</dbReference>
<dbReference type="InterPro" id="IPR011330">
    <property type="entry name" value="Glyco_hydro/deAcase_b/a-brl"/>
</dbReference>
<sequence length="1017" mass="113271">MTLTVEQRIHRLRKRLAELELWTVRAGIPLEGWTFNDQPLALGTPWPTRDGTVVLAHGEAEVPADWPLEECRLDLDLGGEGLVRVTYAGGVCEGFGLDPNHRQLPLKGRRFFVRAECVARLPFGVPSRDARLARARIVRIDPELCDFALLVTQVAETAEVLQMHEAVPPLLSAGEAALARLDWPSATEAYVARVAPGTEMQKVWQLPAELLPEPPGLDDAQRASVRAAADLLKERFGALRDRYPPSGALAMTGHAHIDLAWLWPLDETRRKANRTFHTMIGLMERNPDFRFNQSTAQLYAFLEEDDPALFERIKEKVAAGQWEPNGAMWVEPDTNMPTGESFVRQLLYGQRYFERHFGKRHTVCWLPDCFGFSPALPQLLRQAGVENFFTIKVNWSETNAMPFDLFWWEGLDGSRVLAHTFNNPVGGYNAEIGPRAALETWRNFRGKHDHPESLIAFGFGDGGGGPTQEMLDRARQLAGFPAVPALRQVRVGEWFEDVRQKIAERPDLPVWVGEMYLELHRGTLTTQGRTKFLHRRAERALITAETLSSMATLLGEPAAASLEEHWRVLLRNQFHDILPGSSIREVYELAEAELSSVVAAGKEKIDAHLAAIARRLVIKGGKAGFLAVNPDLSPRPLRLSSSEPLPGGQAVEGGCVLAGSRQVPGLSAAVMMEVRPAAGLTVEERRLENVDLRVELAGDGTLSSVYDKRAGREVLSGRGNQIWAYTDKPRNWDAWEVEENYAGQGEEIGASAMEVVERGPHRAAIRITRRFRDSTITQTVRLWANSPRLEFKTDIDWHERRILLKARFPLAIRADHAIFECAHGVIHRPTHRNTSWDQARFEVAAHRFADLSEQGYGVALLNDGKYGHHAVGNELGLSLLRSPVYPDPLADEGQQSFSYALFPHDGDWLTGGVLAEAEDLNQPLLCLPAKSHAEASWSAARLDGMALGLSAFKPAEEGSRFVLRVYEPAGARGAVEIALPQGWRLGSEVNLLEDGAEPADRCFLPFQLHSWTFEKEQ</sequence>
<dbReference type="InterPro" id="IPR015341">
    <property type="entry name" value="Glyco_hydro_38_cen"/>
</dbReference>
<dbReference type="RefSeq" id="WP_260906848.1">
    <property type="nucleotide sequence ID" value="NZ_JAOCZP010000011.1"/>
</dbReference>
<dbReference type="Gene3D" id="3.20.110.10">
    <property type="entry name" value="Glycoside hydrolase 38, N terminal domain"/>
    <property type="match status" value="1"/>
</dbReference>
<keyword evidence="7" id="KW-1185">Reference proteome</keyword>
<keyword evidence="2" id="KW-0479">Metal-binding</keyword>
<keyword evidence="4" id="KW-0326">Glycosidase</keyword>
<dbReference type="InterPro" id="IPR028995">
    <property type="entry name" value="Glyco_hydro_57/38_cen_sf"/>
</dbReference>
<dbReference type="Pfam" id="PF01074">
    <property type="entry name" value="Glyco_hydro_38N"/>
    <property type="match status" value="1"/>
</dbReference>
<evidence type="ECO:0000313" key="7">
    <source>
        <dbReference type="Proteomes" id="UP001320831"/>
    </source>
</evidence>
<dbReference type="Pfam" id="PF09261">
    <property type="entry name" value="Alpha-mann_mid"/>
    <property type="match status" value="1"/>
</dbReference>
<evidence type="ECO:0000256" key="2">
    <source>
        <dbReference type="ARBA" id="ARBA00022723"/>
    </source>
</evidence>
<dbReference type="PANTHER" id="PTHR46017:SF1">
    <property type="entry name" value="ALPHA-MANNOSIDASE 2C1"/>
    <property type="match status" value="1"/>
</dbReference>
<dbReference type="SUPFAM" id="SSF88713">
    <property type="entry name" value="Glycoside hydrolase/deacetylase"/>
    <property type="match status" value="1"/>
</dbReference>